<protein>
    <submittedName>
        <fullName evidence="1">Uncharacterized protein</fullName>
    </submittedName>
</protein>
<proteinExistence type="predicted"/>
<dbReference type="EMBL" id="CP064935">
    <property type="protein sequence ID" value="QPK12568.1"/>
    <property type="molecule type" value="Genomic_DNA"/>
</dbReference>
<dbReference type="RefSeq" id="WP_167860765.1">
    <property type="nucleotide sequence ID" value="NZ_CP064935.1"/>
</dbReference>
<name>A0A7X6F770_9HYPH</name>
<evidence type="ECO:0000313" key="1">
    <source>
        <dbReference type="EMBL" id="QPK12568.1"/>
    </source>
</evidence>
<gene>
    <name evidence="1" type="ORF">HER27_031755</name>
</gene>
<accession>A0A7X6F770</accession>
<dbReference type="Proteomes" id="UP000540266">
    <property type="component" value="Plasmid pBS3d"/>
</dbReference>
<reference evidence="1 2" key="1">
    <citation type="submission" date="2020-11" db="EMBL/GenBank/DDBJ databases">
        <title>Indigenous Rhizobia Nodulating Common beans in Western Kenya.</title>
        <authorList>
            <person name="Wekesa C.S."/>
            <person name="Oelmueller R."/>
            <person name="Furch A.C."/>
        </authorList>
    </citation>
    <scope>NUCLEOTIDE SEQUENCE [LARGE SCALE GENOMIC DNA]</scope>
    <source>
        <strain evidence="2">BS3</strain>
        <plasmid evidence="1 2">pBS3d</plasmid>
    </source>
</reference>
<sequence length="1576" mass="172696">METQSFWTILPNGIANGRARLSVFVTPKLIGEPGNLYALSDFPDMLNWPDIVANLGFRLYWRPTSSPDVTQVAGGKVIAPTNRGEFGLDARIWNHLFATRKIMVEPETAAGAPPDLAGPAIVGVHYRAAILERIVRETQTYYMLLSLVAPGEEPDDPVSGQTNDRLVRMAGQSDGPRLDLREFPQKEGESFFYPPARTVTNFFRENLNGDGSATIEDLATSSSLIAAQYNAFALYHRHGVQNKNYRIRHPVPDGRRLADFNFSSSPIKTITSSDNGMFFEFAENLDVVLPPVADVPSGFGVTLFFAPDESRPESILLEEMESRLPRRGIRDNGGVDYQPIVIRAATGESFDGGQASIPMQALRGLKLLRSSAGKWIAQPLEQQDFHAIVSGLSSYPILMRRLGLLFDIDIDASDLPAHGGRFELLVEPVFDAAANVDGRPNFSTHSGWSACKIGEFATKTPAGITFQSFAMSEEGSSDETSLGGFQRFNDGKANGSTIGHSFQDIDAAVHKIIQKAVKDGALPDPASMDKDRNPFGAERRVLMAGSPKAAVEAEDPVEIEGVYRQPASRSAGITIYMDQDGAKSARRYSMDAASQHLLAAHAQKAGPADRVNAPVSHRDDVSAGLKIDVYVTGDDVAPEDRRWYSLTRRQLKFNFLNNKELGQYLAPADEAWIEKAGTSEKDEHGDVQLRINDYSFRWDQWSLSAPHPSRATPELGDGDDQWQRSVDMAVQAETVALSLAKLRYGRTYYFRGRIADIAGNAIHFDYANAALPTPDEGLGEEVVSNPITYRRHDPISPPVLYALQKPGPGSKKPDNEEGNVGPDQSDIVIIRSGSSIPASLAQADCLILPPDTDFQEMEWAGMLDGFDDPDEAYETLERYDGEVPKGYDPHFLGTIRWPSGKLGTPYIPDGYAAGATFRYLPGMGRKPVEPMLALSEKVGSALEHIMQVAFNLRPKITNSSNPFSEPFRMRLKSGPRSSLKTAGGLAISLPPGQQQLITISCYPDPNRLDHFENVHAGLSPAGPFFVQTAAAALVAFLKGSADDTKKSVEAGLNYLITPSKTVRLIHAVPKPIVVPKFSGALRVINRVTGGNAVVMEDADLVVHTVSTGKIDVFAEWDEYLDIPGDATFPLIRRQRHPCFSRDVTLPDTTIEPDRTHGVFDLGGRHTLPNNKHLQVAYRAVATTRYKEYFSGDITGDVANLTVESEPSCDFHIFNTAPPPPLQVAYILPLFLWESEQQKHDDGSVSTTIERQAGFRIYMKRGWFRSGRDERLAIVLQSNVAGAANSDPSSPPVPVTQIGSDPIWYDENPIRRQPTLSDCIAAVEQVTSCPAPVDYDPATPHVPSSAVSICGATTESCLISTRPGAVLPSPVLPAEIVSSSVSNTGLDQTRTPDGYGPDLSPDQELRVDVAAYAVACDHAKDLIYADVELKNFGAYTPFVRFSLARYQKHSAKYCALSPLTTVDYVQLNPRRTISIIHPSSASGEKISVSVFGPGKGDVQLGFAENLLRVSRMNDDLVVEQYPLEIKGEWLQSKDGEPSLFQWHFEIDPASRGKYFIEEVEMIPEDQSRVVFSSEITL</sequence>
<geneLocation type="plasmid" evidence="1 2">
    <name>pBS3d</name>
</geneLocation>
<evidence type="ECO:0000313" key="2">
    <source>
        <dbReference type="Proteomes" id="UP000540266"/>
    </source>
</evidence>
<organism evidence="1 2">
    <name type="scientific">Rhizobium phaseoli</name>
    <dbReference type="NCBI Taxonomy" id="396"/>
    <lineage>
        <taxon>Bacteria</taxon>
        <taxon>Pseudomonadati</taxon>
        <taxon>Pseudomonadota</taxon>
        <taxon>Alphaproteobacteria</taxon>
        <taxon>Hyphomicrobiales</taxon>
        <taxon>Rhizobiaceae</taxon>
        <taxon>Rhizobium/Agrobacterium group</taxon>
        <taxon>Rhizobium</taxon>
    </lineage>
</organism>
<keyword evidence="1" id="KW-0614">Plasmid</keyword>